<feature type="compositionally biased region" description="Polar residues" evidence="1">
    <location>
        <begin position="1"/>
        <end position="15"/>
    </location>
</feature>
<feature type="compositionally biased region" description="Polar residues" evidence="1">
    <location>
        <begin position="48"/>
        <end position="57"/>
    </location>
</feature>
<dbReference type="EMBL" id="LJCO01000079">
    <property type="protein sequence ID" value="KPV42228.1"/>
    <property type="molecule type" value="Genomic_DNA"/>
</dbReference>
<dbReference type="Proteomes" id="UP000050482">
    <property type="component" value="Unassembled WGS sequence"/>
</dbReference>
<dbReference type="PATRIC" id="fig|471514.4.peg.4522"/>
<dbReference type="RefSeq" id="WP_054970580.1">
    <property type="nucleotide sequence ID" value="NZ_LJCO01000079.1"/>
</dbReference>
<sequence>MTWTQGQPFRSNQPPFTDVDPQDNVQQPPVSRNYTRSNDHRPDHRQRQSSPRPNMRQQDVAATFTQEGLQTFSLIFSSAVEAAIAKSLPDIVERAIERKMRDMVLNFQHEIEERTSNFETVISGQIETVMTTYMEHMLEELSTKFVNQNVNPQEHENQTVPTSVNQAAQHESLADTGDYEVGGTTGTLASAEIVEISVAAGTAEVVSEGTSSDAAETAEMSGAAGTAEAVDSVGTSPEAIKQATDNVPQEQFAEDVASFVVDATIVTHEEATLTESDPLNETDAEGLDEGDELALEEAELLYQQTQRERRESAYSVSVPSDRDRGSRHRGRVYEEGRLVIEALRKLGRPVKTSELPNLIQDVHWGSNPSAKIKSFMDRSNGQIQRTGRGVYAYQAVSR</sequence>
<dbReference type="OrthoDB" id="9999926at2"/>
<gene>
    <name evidence="2" type="ORF">AN477_18055</name>
</gene>
<dbReference type="AlphaFoldDB" id="A0A0P9CA14"/>
<reference evidence="2 3" key="1">
    <citation type="submission" date="2015-09" db="EMBL/GenBank/DDBJ databases">
        <title>Draft genome sequence of Alicyclobacillus ferrooxydans DSM 22381.</title>
        <authorList>
            <person name="Hemp J."/>
        </authorList>
    </citation>
    <scope>NUCLEOTIDE SEQUENCE [LARGE SCALE GENOMIC DNA]</scope>
    <source>
        <strain evidence="2 3">TC-34</strain>
    </source>
</reference>
<feature type="region of interest" description="Disordered" evidence="1">
    <location>
        <begin position="305"/>
        <end position="329"/>
    </location>
</feature>
<keyword evidence="3" id="KW-1185">Reference proteome</keyword>
<evidence type="ECO:0000313" key="3">
    <source>
        <dbReference type="Proteomes" id="UP000050482"/>
    </source>
</evidence>
<organism evidence="2 3">
    <name type="scientific">Alicyclobacillus ferrooxydans</name>
    <dbReference type="NCBI Taxonomy" id="471514"/>
    <lineage>
        <taxon>Bacteria</taxon>
        <taxon>Bacillati</taxon>
        <taxon>Bacillota</taxon>
        <taxon>Bacilli</taxon>
        <taxon>Bacillales</taxon>
        <taxon>Alicyclobacillaceae</taxon>
        <taxon>Alicyclobacillus</taxon>
    </lineage>
</organism>
<feature type="compositionally biased region" description="Polar residues" evidence="1">
    <location>
        <begin position="23"/>
        <end position="36"/>
    </location>
</feature>
<evidence type="ECO:0000313" key="2">
    <source>
        <dbReference type="EMBL" id="KPV42228.1"/>
    </source>
</evidence>
<protein>
    <submittedName>
        <fullName evidence="2">Uncharacterized protein</fullName>
    </submittedName>
</protein>
<comment type="caution">
    <text evidence="2">The sequence shown here is derived from an EMBL/GenBank/DDBJ whole genome shotgun (WGS) entry which is preliminary data.</text>
</comment>
<proteinExistence type="predicted"/>
<accession>A0A0P9CA14</accession>
<feature type="compositionally biased region" description="Basic and acidic residues" evidence="1">
    <location>
        <begin position="37"/>
        <end position="46"/>
    </location>
</feature>
<name>A0A0P9CA14_9BACL</name>
<evidence type="ECO:0000256" key="1">
    <source>
        <dbReference type="SAM" id="MobiDB-lite"/>
    </source>
</evidence>
<feature type="region of interest" description="Disordered" evidence="1">
    <location>
        <begin position="1"/>
        <end position="57"/>
    </location>
</feature>